<sequence>MMPDQRRNERHKRQDCFQDRINGVATGLEQYRHGGAHSHTDFCQQPVALLGDFFCWCRSHALMSFWQAGDWQAFRRQE</sequence>
<gene>
    <name evidence="1" type="ORF">NCTC6754_03697</name>
</gene>
<protein>
    <submittedName>
        <fullName evidence="1">Uncharacterized protein</fullName>
    </submittedName>
</protein>
<organism evidence="1 2">
    <name type="scientific">Salmonella enterica I</name>
    <dbReference type="NCBI Taxonomy" id="59201"/>
    <lineage>
        <taxon>Bacteria</taxon>
        <taxon>Pseudomonadati</taxon>
        <taxon>Pseudomonadota</taxon>
        <taxon>Gammaproteobacteria</taxon>
        <taxon>Enterobacterales</taxon>
        <taxon>Enterobacteriaceae</taxon>
        <taxon>Salmonella</taxon>
    </lineage>
</organism>
<proteinExistence type="predicted"/>
<dbReference type="EMBL" id="LR134190">
    <property type="protein sequence ID" value="VEB55203.1"/>
    <property type="molecule type" value="Genomic_DNA"/>
</dbReference>
<dbReference type="Proteomes" id="UP000269208">
    <property type="component" value="Chromosome"/>
</dbReference>
<dbReference type="AlphaFoldDB" id="A0A3S4LV93"/>
<accession>A0A3S4LV93</accession>
<name>A0A3S4LV93_SALET</name>
<evidence type="ECO:0000313" key="2">
    <source>
        <dbReference type="Proteomes" id="UP000269208"/>
    </source>
</evidence>
<evidence type="ECO:0000313" key="1">
    <source>
        <dbReference type="EMBL" id="VEB55203.1"/>
    </source>
</evidence>
<reference evidence="1 2" key="1">
    <citation type="submission" date="2018-12" db="EMBL/GenBank/DDBJ databases">
        <authorList>
            <consortium name="Pathogen Informatics"/>
        </authorList>
    </citation>
    <scope>NUCLEOTIDE SEQUENCE [LARGE SCALE GENOMIC DNA]</scope>
    <source>
        <strain evidence="1 2">NCTC6754</strain>
    </source>
</reference>